<gene>
    <name evidence="11" type="ORF">OTSTA716_2623</name>
</gene>
<dbReference type="Gene3D" id="1.20.1640.10">
    <property type="entry name" value="Multidrug efflux transporter AcrB transmembrane domain"/>
    <property type="match status" value="1"/>
</dbReference>
<dbReference type="PANTHER" id="PTHR30081">
    <property type="entry name" value="PROTEIN-EXPORT MEMBRANE PROTEIN SEC"/>
    <property type="match status" value="1"/>
</dbReference>
<keyword evidence="3" id="KW-1003">Cell membrane</keyword>
<organism evidence="11 12">
    <name type="scientific">Orientia tsutsugamushi str. TA716</name>
    <dbReference type="NCBI Taxonomy" id="1359175"/>
    <lineage>
        <taxon>Bacteria</taxon>
        <taxon>Pseudomonadati</taxon>
        <taxon>Pseudomonadota</taxon>
        <taxon>Alphaproteobacteria</taxon>
        <taxon>Rickettsiales</taxon>
        <taxon>Rickettsiaceae</taxon>
        <taxon>Rickettsieae</taxon>
        <taxon>Orientia</taxon>
    </lineage>
</organism>
<dbReference type="Proteomes" id="UP000033671">
    <property type="component" value="Unassembled WGS sequence"/>
</dbReference>
<dbReference type="Pfam" id="PF02355">
    <property type="entry name" value="SecD_SecF_C"/>
    <property type="match status" value="1"/>
</dbReference>
<feature type="domain" description="Protein export membrane protein SecD/SecF C-terminal" evidence="10">
    <location>
        <begin position="2"/>
        <end position="97"/>
    </location>
</feature>
<dbReference type="PATRIC" id="fig|1359175.3.peg.1209"/>
<reference evidence="11 12" key="1">
    <citation type="submission" date="2015-01" db="EMBL/GenBank/DDBJ databases">
        <title>Genome Sequencing of Rickettsiales.</title>
        <authorList>
            <person name="Daugherty S.C."/>
            <person name="Su Q."/>
            <person name="Abolude K."/>
            <person name="Beier-Sexton M."/>
            <person name="Carlyon J.A."/>
            <person name="Carter R."/>
            <person name="Day N.P."/>
            <person name="Dumler S.J."/>
            <person name="Dyachenko V."/>
            <person name="Godinez A."/>
            <person name="Kurtti T.J."/>
            <person name="Lichay M."/>
            <person name="Mullins K.E."/>
            <person name="Ott S."/>
            <person name="Pappas-Brown V."/>
            <person name="Paris D.H."/>
            <person name="Patel P."/>
            <person name="Richards A.L."/>
            <person name="Sadzewicz L."/>
            <person name="Sears K."/>
            <person name="Seidman D."/>
            <person name="Sengamalay N."/>
            <person name="Stenos J."/>
            <person name="Tallon L.J."/>
            <person name="Vincent G."/>
            <person name="Fraser C.M."/>
            <person name="Munderloh U."/>
            <person name="Dunning-Hotopp J.C."/>
        </authorList>
    </citation>
    <scope>NUCLEOTIDE SEQUENCE [LARGE SCALE GENOMIC DNA]</scope>
    <source>
        <strain evidence="11 12">TA716</strain>
    </source>
</reference>
<evidence type="ECO:0000259" key="10">
    <source>
        <dbReference type="Pfam" id="PF02355"/>
    </source>
</evidence>
<evidence type="ECO:0000313" key="12">
    <source>
        <dbReference type="Proteomes" id="UP000033671"/>
    </source>
</evidence>
<comment type="subcellular location">
    <subcellularLocation>
        <location evidence="1">Cell membrane</location>
        <topology evidence="1">Multi-pass membrane protein</topology>
    </subcellularLocation>
</comment>
<comment type="caution">
    <text evidence="11">The sequence shown here is derived from an EMBL/GenBank/DDBJ whole genome shotgun (WGS) entry which is preliminary data.</text>
</comment>
<evidence type="ECO:0000256" key="5">
    <source>
        <dbReference type="ARBA" id="ARBA00022927"/>
    </source>
</evidence>
<sequence>MLQATLTLPGIAGIILTIGMAVDANILIYERIREELQNGNSILYSVREGFKLSFATIIDSNITTLLAAILLYIFGTGAVKGFAITLAIGILSSMYSATL</sequence>
<dbReference type="SUPFAM" id="SSF82866">
    <property type="entry name" value="Multidrug efflux transporter AcrB transmembrane domain"/>
    <property type="match status" value="1"/>
</dbReference>
<dbReference type="EMBL" id="LAOA01000192">
    <property type="protein sequence ID" value="KJV70302.1"/>
    <property type="molecule type" value="Genomic_DNA"/>
</dbReference>
<dbReference type="GO" id="GO:0015031">
    <property type="term" value="P:protein transport"/>
    <property type="evidence" value="ECO:0007669"/>
    <property type="project" value="UniProtKB-KW"/>
</dbReference>
<evidence type="ECO:0000256" key="7">
    <source>
        <dbReference type="ARBA" id="ARBA00023010"/>
    </source>
</evidence>
<proteinExistence type="predicted"/>
<dbReference type="InterPro" id="IPR022813">
    <property type="entry name" value="SecD/SecF_arch_bac"/>
</dbReference>
<evidence type="ECO:0000256" key="9">
    <source>
        <dbReference type="SAM" id="Phobius"/>
    </source>
</evidence>
<keyword evidence="7" id="KW-0811">Translocation</keyword>
<dbReference type="AlphaFoldDB" id="A0A0F3NRH5"/>
<keyword evidence="8 9" id="KW-0472">Membrane</keyword>
<dbReference type="InterPro" id="IPR048634">
    <property type="entry name" value="SecD_SecF_C"/>
</dbReference>
<evidence type="ECO:0000256" key="2">
    <source>
        <dbReference type="ARBA" id="ARBA00022448"/>
    </source>
</evidence>
<keyword evidence="2" id="KW-0813">Transport</keyword>
<evidence type="ECO:0000313" key="11">
    <source>
        <dbReference type="EMBL" id="KJV70302.1"/>
    </source>
</evidence>
<protein>
    <submittedName>
        <fullName evidence="11">MMPL family protein</fullName>
    </submittedName>
</protein>
<evidence type="ECO:0000256" key="4">
    <source>
        <dbReference type="ARBA" id="ARBA00022692"/>
    </source>
</evidence>
<evidence type="ECO:0000256" key="1">
    <source>
        <dbReference type="ARBA" id="ARBA00004651"/>
    </source>
</evidence>
<dbReference type="GO" id="GO:0005886">
    <property type="term" value="C:plasma membrane"/>
    <property type="evidence" value="ECO:0007669"/>
    <property type="project" value="UniProtKB-SubCell"/>
</dbReference>
<feature type="transmembrane region" description="Helical" evidence="9">
    <location>
        <begin position="6"/>
        <end position="29"/>
    </location>
</feature>
<dbReference type="PANTHER" id="PTHR30081:SF1">
    <property type="entry name" value="PROTEIN TRANSLOCASE SUBUNIT SECD"/>
    <property type="match status" value="1"/>
</dbReference>
<keyword evidence="5" id="KW-0653">Protein transport</keyword>
<evidence type="ECO:0000256" key="6">
    <source>
        <dbReference type="ARBA" id="ARBA00022989"/>
    </source>
</evidence>
<evidence type="ECO:0000256" key="8">
    <source>
        <dbReference type="ARBA" id="ARBA00023136"/>
    </source>
</evidence>
<name>A0A0F3NRH5_ORITS</name>
<keyword evidence="6 9" id="KW-1133">Transmembrane helix</keyword>
<evidence type="ECO:0000256" key="3">
    <source>
        <dbReference type="ARBA" id="ARBA00022475"/>
    </source>
</evidence>
<keyword evidence="4 9" id="KW-0812">Transmembrane</keyword>
<accession>A0A0F3NRH5</accession>